<dbReference type="PROSITE" id="PS51257">
    <property type="entry name" value="PROKAR_LIPOPROTEIN"/>
    <property type="match status" value="1"/>
</dbReference>
<evidence type="ECO:0000256" key="1">
    <source>
        <dbReference type="ARBA" id="ARBA00011028"/>
    </source>
</evidence>
<evidence type="ECO:0000256" key="5">
    <source>
        <dbReference type="SAM" id="MobiDB-lite"/>
    </source>
</evidence>
<feature type="compositionally biased region" description="Acidic residues" evidence="5">
    <location>
        <begin position="36"/>
        <end position="54"/>
    </location>
</feature>
<comment type="similarity">
    <text evidence="1">Belongs to the bacterial solute-binding protein 9 family.</text>
</comment>
<keyword evidence="3" id="KW-0732">Signal</keyword>
<dbReference type="Pfam" id="PF01297">
    <property type="entry name" value="ZnuA"/>
    <property type="match status" value="1"/>
</dbReference>
<dbReference type="PANTHER" id="PTHR42953:SF3">
    <property type="entry name" value="HIGH-AFFINITY ZINC UPTAKE SYSTEM PROTEIN ZNUA"/>
    <property type="match status" value="1"/>
</dbReference>
<feature type="coiled-coil region" evidence="4">
    <location>
        <begin position="182"/>
        <end position="213"/>
    </location>
</feature>
<dbReference type="PANTHER" id="PTHR42953">
    <property type="entry name" value="HIGH-AFFINITY ZINC UPTAKE SYSTEM PROTEIN ZNUA-RELATED"/>
    <property type="match status" value="1"/>
</dbReference>
<evidence type="ECO:0000313" key="6">
    <source>
        <dbReference type="EMBL" id="MFC6905132.1"/>
    </source>
</evidence>
<dbReference type="RefSeq" id="WP_340603644.1">
    <property type="nucleotide sequence ID" value="NZ_JBBMXV010000002.1"/>
</dbReference>
<evidence type="ECO:0000256" key="4">
    <source>
        <dbReference type="SAM" id="Coils"/>
    </source>
</evidence>
<dbReference type="InterPro" id="IPR006127">
    <property type="entry name" value="ZnuA-like"/>
</dbReference>
<dbReference type="Proteomes" id="UP001596312">
    <property type="component" value="Unassembled WGS sequence"/>
</dbReference>
<sequence length="327" mass="36043">MTTKRNRRDVSRRSVLASSAGVAGFALAGCVGEDPQNGEDEGVGGDEAGGEGGDDAEHSAAASFFMPFDVTRQVAGDSVDVEDLVPVGEHGHDWDPDPGTVEGIENADMFVYTREFTSWQDDAADSLGDDEDTIVVDLSEGIEFIDSPAETNDEHFWMNPRSMQEGVPNVVDALSELDPDNAESYEENGEAFVEELEALHEEFVGLVDDAERNEVVVGSHDSYQWWWDEYDFEIHSPVGTSPDDEASAADIEEVEALIAEHDIEYILYDMYEPRTLAESLAEETDTEILPLSPIEGTTEEQLEDGWGYLEHQREINLDSLARALDAR</sequence>
<keyword evidence="7" id="KW-1185">Reference proteome</keyword>
<evidence type="ECO:0000256" key="3">
    <source>
        <dbReference type="ARBA" id="ARBA00022729"/>
    </source>
</evidence>
<protein>
    <submittedName>
        <fullName evidence="6">Metal ABC transporter substrate-binding protein</fullName>
    </submittedName>
</protein>
<gene>
    <name evidence="6" type="ORF">ACFQGH_07965</name>
</gene>
<dbReference type="InterPro" id="IPR050492">
    <property type="entry name" value="Bact_metal-bind_prot9"/>
</dbReference>
<reference evidence="6 7" key="1">
    <citation type="journal article" date="2019" name="Int. J. Syst. Evol. Microbiol.">
        <title>The Global Catalogue of Microorganisms (GCM) 10K type strain sequencing project: providing services to taxonomists for standard genome sequencing and annotation.</title>
        <authorList>
            <consortium name="The Broad Institute Genomics Platform"/>
            <consortium name="The Broad Institute Genome Sequencing Center for Infectious Disease"/>
            <person name="Wu L."/>
            <person name="Ma J."/>
        </authorList>
    </citation>
    <scope>NUCLEOTIDE SEQUENCE [LARGE SCALE GENOMIC DNA]</scope>
    <source>
        <strain evidence="6 7">CGMCC 1.3240</strain>
    </source>
</reference>
<dbReference type="AlphaFoldDB" id="A0ABD5V0Z9"/>
<keyword evidence="4" id="KW-0175">Coiled coil</keyword>
<dbReference type="EMBL" id="JBHSXQ010000002">
    <property type="protein sequence ID" value="MFC6905132.1"/>
    <property type="molecule type" value="Genomic_DNA"/>
</dbReference>
<comment type="caution">
    <text evidence="6">The sequence shown here is derived from an EMBL/GenBank/DDBJ whole genome shotgun (WGS) entry which is preliminary data.</text>
</comment>
<organism evidence="6 7">
    <name type="scientific">Halalkalicoccus tibetensis</name>
    <dbReference type="NCBI Taxonomy" id="175632"/>
    <lineage>
        <taxon>Archaea</taxon>
        <taxon>Methanobacteriati</taxon>
        <taxon>Methanobacteriota</taxon>
        <taxon>Stenosarchaea group</taxon>
        <taxon>Halobacteria</taxon>
        <taxon>Halobacteriales</taxon>
        <taxon>Halococcaceae</taxon>
        <taxon>Halalkalicoccus</taxon>
    </lineage>
</organism>
<feature type="region of interest" description="Disordered" evidence="5">
    <location>
        <begin position="29"/>
        <end position="57"/>
    </location>
</feature>
<dbReference type="Gene3D" id="3.40.50.1980">
    <property type="entry name" value="Nitrogenase molybdenum iron protein domain"/>
    <property type="match status" value="2"/>
</dbReference>
<keyword evidence="2" id="KW-0813">Transport</keyword>
<proteinExistence type="inferred from homology"/>
<dbReference type="SUPFAM" id="SSF53807">
    <property type="entry name" value="Helical backbone' metal receptor"/>
    <property type="match status" value="1"/>
</dbReference>
<accession>A0ABD5V0Z9</accession>
<name>A0ABD5V0Z9_9EURY</name>
<evidence type="ECO:0000313" key="7">
    <source>
        <dbReference type="Proteomes" id="UP001596312"/>
    </source>
</evidence>
<evidence type="ECO:0000256" key="2">
    <source>
        <dbReference type="ARBA" id="ARBA00022448"/>
    </source>
</evidence>